<proteinExistence type="predicted"/>
<name>A0ABP6RY08_9PSEU</name>
<evidence type="ECO:0000313" key="1">
    <source>
        <dbReference type="EMBL" id="GAA3363017.1"/>
    </source>
</evidence>
<gene>
    <name evidence="1" type="ORF">GCM10020366_53270</name>
</gene>
<keyword evidence="2" id="KW-1185">Reference proteome</keyword>
<dbReference type="Proteomes" id="UP001500483">
    <property type="component" value="Unassembled WGS sequence"/>
</dbReference>
<comment type="caution">
    <text evidence="1">The sequence shown here is derived from an EMBL/GenBank/DDBJ whole genome shotgun (WGS) entry which is preliminary data.</text>
</comment>
<protein>
    <submittedName>
        <fullName evidence="1">MSMEG_0570 family nitrogen starvation response protein</fullName>
    </submittedName>
</protein>
<reference evidence="2" key="1">
    <citation type="journal article" date="2019" name="Int. J. Syst. Evol. Microbiol.">
        <title>The Global Catalogue of Microorganisms (GCM) 10K type strain sequencing project: providing services to taxonomists for standard genome sequencing and annotation.</title>
        <authorList>
            <consortium name="The Broad Institute Genomics Platform"/>
            <consortium name="The Broad Institute Genome Sequencing Center for Infectious Disease"/>
            <person name="Wu L."/>
            <person name="Ma J."/>
        </authorList>
    </citation>
    <scope>NUCLEOTIDE SEQUENCE [LARGE SCALE GENOMIC DNA]</scope>
    <source>
        <strain evidence="2">JCM 9687</strain>
    </source>
</reference>
<accession>A0ABP6RY08</accession>
<dbReference type="NCBIfam" id="TIGR04042">
    <property type="entry name" value="MSMEG_0570_fam"/>
    <property type="match status" value="1"/>
</dbReference>
<dbReference type="InterPro" id="IPR023846">
    <property type="entry name" value="CHP04042_MSMEG0570"/>
</dbReference>
<sequence>MPEMRFRVRWPDGAVQQCYSPSTIIEDYLEVGRTYQVTDFVERSRQALRIADERVRAKFGGFGCTAAEGQLAEINATAREHPSDGRVVVEAMHSPAGRRR</sequence>
<dbReference type="EMBL" id="BAAAYK010000038">
    <property type="protein sequence ID" value="GAA3363017.1"/>
    <property type="molecule type" value="Genomic_DNA"/>
</dbReference>
<organism evidence="1 2">
    <name type="scientific">Saccharopolyspora gregorii</name>
    <dbReference type="NCBI Taxonomy" id="33914"/>
    <lineage>
        <taxon>Bacteria</taxon>
        <taxon>Bacillati</taxon>
        <taxon>Actinomycetota</taxon>
        <taxon>Actinomycetes</taxon>
        <taxon>Pseudonocardiales</taxon>
        <taxon>Pseudonocardiaceae</taxon>
        <taxon>Saccharopolyspora</taxon>
    </lineage>
</organism>
<dbReference type="RefSeq" id="WP_344930177.1">
    <property type="nucleotide sequence ID" value="NZ_BAAAYK010000038.1"/>
</dbReference>
<evidence type="ECO:0000313" key="2">
    <source>
        <dbReference type="Proteomes" id="UP001500483"/>
    </source>
</evidence>